<dbReference type="InterPro" id="IPR032697">
    <property type="entry name" value="SQ_cyclase_N"/>
</dbReference>
<gene>
    <name evidence="7" type="primary">LUS1_19</name>
    <name evidence="7" type="ORF">PIB30_083907</name>
</gene>
<comment type="caution">
    <text evidence="7">The sequence shown here is derived from an EMBL/GenBank/DDBJ whole genome shotgun (WGS) entry which is preliminary data.</text>
</comment>
<comment type="similarity">
    <text evidence="1 4">Belongs to the terpene cyclase/mutase family.</text>
</comment>
<dbReference type="InterPro" id="IPR008930">
    <property type="entry name" value="Terpenoid_cyclase/PrenylTrfase"/>
</dbReference>
<organism evidence="7 8">
    <name type="scientific">Stylosanthes scabra</name>
    <dbReference type="NCBI Taxonomy" id="79078"/>
    <lineage>
        <taxon>Eukaryota</taxon>
        <taxon>Viridiplantae</taxon>
        <taxon>Streptophyta</taxon>
        <taxon>Embryophyta</taxon>
        <taxon>Tracheophyta</taxon>
        <taxon>Spermatophyta</taxon>
        <taxon>Magnoliopsida</taxon>
        <taxon>eudicotyledons</taxon>
        <taxon>Gunneridae</taxon>
        <taxon>Pentapetalae</taxon>
        <taxon>rosids</taxon>
        <taxon>fabids</taxon>
        <taxon>Fabales</taxon>
        <taxon>Fabaceae</taxon>
        <taxon>Papilionoideae</taxon>
        <taxon>50 kb inversion clade</taxon>
        <taxon>dalbergioids sensu lato</taxon>
        <taxon>Dalbergieae</taxon>
        <taxon>Pterocarpus clade</taxon>
        <taxon>Stylosanthes</taxon>
    </lineage>
</organism>
<evidence type="ECO:0000256" key="1">
    <source>
        <dbReference type="ARBA" id="ARBA00009755"/>
    </source>
</evidence>
<evidence type="ECO:0000256" key="2">
    <source>
        <dbReference type="ARBA" id="ARBA00022737"/>
    </source>
</evidence>
<dbReference type="Proteomes" id="UP001341840">
    <property type="component" value="Unassembled WGS sequence"/>
</dbReference>
<evidence type="ECO:0000313" key="8">
    <source>
        <dbReference type="Proteomes" id="UP001341840"/>
    </source>
</evidence>
<feature type="domain" description="Squalene cyclase N-terminal" evidence="6">
    <location>
        <begin position="7"/>
        <end position="191"/>
    </location>
</feature>
<dbReference type="NCBIfam" id="TIGR01787">
    <property type="entry name" value="squalene_cyclas"/>
    <property type="match status" value="1"/>
</dbReference>
<dbReference type="PANTHER" id="PTHR11764:SF19">
    <property type="entry name" value="TERPENE CYCLASE_MUTASE FAMILY MEMBER"/>
    <property type="match status" value="1"/>
</dbReference>
<reference evidence="7 8" key="1">
    <citation type="journal article" date="2023" name="Plants (Basel)">
        <title>Bridging the Gap: Combining Genomics and Transcriptomics Approaches to Understand Stylosanthes scabra, an Orphan Legume from the Brazilian Caatinga.</title>
        <authorList>
            <person name="Ferreira-Neto J.R.C."/>
            <person name="da Silva M.D."/>
            <person name="Binneck E."/>
            <person name="de Melo N.F."/>
            <person name="da Silva R.H."/>
            <person name="de Melo A.L.T.M."/>
            <person name="Pandolfi V."/>
            <person name="Bustamante F.O."/>
            <person name="Brasileiro-Vidal A.C."/>
            <person name="Benko-Iseppon A.M."/>
        </authorList>
    </citation>
    <scope>NUCLEOTIDE SEQUENCE [LARGE SCALE GENOMIC DNA]</scope>
    <source>
        <tissue evidence="7">Leaves</tissue>
    </source>
</reference>
<dbReference type="InterPro" id="IPR018333">
    <property type="entry name" value="Squalene_cyclase"/>
</dbReference>
<feature type="domain" description="Squalene cyclase C-terminal" evidence="5">
    <location>
        <begin position="543"/>
        <end position="619"/>
    </location>
</feature>
<name>A0ABU6ZR09_9FABA</name>
<feature type="domain" description="Squalene cyclase C-terminal" evidence="5">
    <location>
        <begin position="242"/>
        <end position="495"/>
    </location>
</feature>
<dbReference type="PROSITE" id="PS01074">
    <property type="entry name" value="TERPENE_SYNTHASES"/>
    <property type="match status" value="1"/>
</dbReference>
<evidence type="ECO:0000256" key="4">
    <source>
        <dbReference type="RuleBase" id="RU362003"/>
    </source>
</evidence>
<dbReference type="CDD" id="cd02892">
    <property type="entry name" value="SQCY_1"/>
    <property type="match status" value="1"/>
</dbReference>
<dbReference type="Pfam" id="PF13243">
    <property type="entry name" value="SQHop_cyclase_C"/>
    <property type="match status" value="2"/>
</dbReference>
<protein>
    <recommendedName>
        <fullName evidence="4">Terpene cyclase/mutase family member</fullName>
        <ecNumber evidence="4">5.4.99.-</ecNumber>
    </recommendedName>
</protein>
<proteinExistence type="inferred from homology"/>
<evidence type="ECO:0000256" key="3">
    <source>
        <dbReference type="ARBA" id="ARBA00023235"/>
    </source>
</evidence>
<keyword evidence="3 4" id="KW-0413">Isomerase</keyword>
<dbReference type="Gene3D" id="1.50.10.20">
    <property type="match status" value="1"/>
</dbReference>
<dbReference type="PANTHER" id="PTHR11764">
    <property type="entry name" value="TERPENE CYCLASE/MUTASE FAMILY MEMBER"/>
    <property type="match status" value="1"/>
</dbReference>
<evidence type="ECO:0000313" key="7">
    <source>
        <dbReference type="EMBL" id="MED6224428.1"/>
    </source>
</evidence>
<keyword evidence="2" id="KW-0677">Repeat</keyword>
<dbReference type="Pfam" id="PF13249">
    <property type="entry name" value="SQHop_cyclase_N"/>
    <property type="match status" value="1"/>
</dbReference>
<dbReference type="EC" id="5.4.99.-" evidence="4"/>
<dbReference type="InterPro" id="IPR002365">
    <property type="entry name" value="Terpene_synthase_CS"/>
</dbReference>
<evidence type="ECO:0000259" key="5">
    <source>
        <dbReference type="Pfam" id="PF13243"/>
    </source>
</evidence>
<dbReference type="SUPFAM" id="SSF48239">
    <property type="entry name" value="Terpenoid cyclases/Protein prenyltransferases"/>
    <property type="match status" value="2"/>
</dbReference>
<evidence type="ECO:0000259" key="6">
    <source>
        <dbReference type="Pfam" id="PF13249"/>
    </source>
</evidence>
<keyword evidence="8" id="KW-1185">Reference proteome</keyword>
<dbReference type="InterPro" id="IPR032696">
    <property type="entry name" value="SQ_cyclase_C"/>
</dbReference>
<accession>A0ABU6ZR09</accession>
<dbReference type="GO" id="GO:0042299">
    <property type="term" value="F:lupeol synthase activity"/>
    <property type="evidence" value="ECO:0007669"/>
    <property type="project" value="UniProtKB-EC"/>
</dbReference>
<dbReference type="EMBL" id="JASCZI010273204">
    <property type="protein sequence ID" value="MED6224428.1"/>
    <property type="molecule type" value="Genomic_DNA"/>
</dbReference>
<sequence length="626" mass="70955">MFGSGLSYVALRILGEGLEDGEDMAMARARKWILDHGSLLAIPSWGKFWVTVLGVYEWSGCNPLPPELWLLPRSTPFHPGNIMPYCRLVYMAMSYVYGKKFVGPITALIKSIRQELYNEPYDQINWNKARNNIAKEDLYFPHPIMQDVLWGFLYHIGEPLLKCWPFTKLREKALESAINYVLYDSENTKYLSFGVVDKVLCMLACWIEDSNSKAAKHHLARVPDFFWIAEDGLKLQGVGAQAWNANFAIQAILACNINEEYGATLKKAHDFIKASQIRENPSGDYVAMFRQVTKGAWTISIADEGLTVSDCTAEGLKVTLLLLKMPTSLVGEPMETERFYDAVNVVLSLQNISGGFSAWESRKAYNWLEKFNPTEFFEDCLTEKDYVECTSSAVQALVLFRKLYPNHRREEIDNCISKAIQYIEDTQNPDGSWYGCWAVCYTYGTWFAVEALKAVGKNYHNSPSIRKACQFLLSKQLPNGGWGESYLSSQNKIVAKGSAHNPQGREFESHCRCEDLVGRRSVSAHRAMGPVLALIYTNLEGNRANTIQTSWALLTLIAAGQDEIDATPIHRGMKIIINSQMEDGDFPEQDTVGVYFRNCTLTYASFRNIFPIWALGEYHRRVLHHS</sequence>